<evidence type="ECO:0000256" key="9">
    <source>
        <dbReference type="ARBA" id="ARBA00023136"/>
    </source>
</evidence>
<accession>A0A1C9CFS6</accession>
<dbReference type="GO" id="GO:0042549">
    <property type="term" value="P:photosystem II stabilization"/>
    <property type="evidence" value="ECO:0007669"/>
    <property type="project" value="InterPro"/>
</dbReference>
<proteinExistence type="inferred from homology"/>
<keyword evidence="7 12" id="KW-1133">Transmembrane helix</keyword>
<dbReference type="Pfam" id="PF01737">
    <property type="entry name" value="Ycf9"/>
    <property type="match status" value="1"/>
</dbReference>
<evidence type="ECO:0000256" key="6">
    <source>
        <dbReference type="ARBA" id="ARBA00022692"/>
    </source>
</evidence>
<evidence type="ECO:0000256" key="3">
    <source>
        <dbReference type="ARBA" id="ARBA00021665"/>
    </source>
</evidence>
<keyword evidence="6 12" id="KW-0812">Transmembrane</keyword>
<dbReference type="PANTHER" id="PTHR34971:SF2">
    <property type="entry name" value="PHOTOSYSTEM II REACTION CENTER PROTEIN Z"/>
    <property type="match status" value="1"/>
</dbReference>
<evidence type="ECO:0000256" key="12">
    <source>
        <dbReference type="HAMAP-Rule" id="MF_00644"/>
    </source>
</evidence>
<keyword evidence="9 12" id="KW-0472">Membrane</keyword>
<geneLocation type="plastid" evidence="15"/>
<keyword evidence="15" id="KW-0934">Plastid</keyword>
<comment type="subunit">
    <text evidence="11 12">PSII is composed of 1 copy each of membrane proteins PsbA, PsbB, PsbC, PsbD, PsbE, PsbF, PsbH, PsbI, PsbJ, PsbK, PsbL, PsbM, PsbT, PsbY, PsbZ, Psb30/Ycf12, at least 3 peripheral proteins of the oxygen-evolving complex and a large number of cofactors. It forms dimeric complexes.</text>
</comment>
<sequence>MSIFLQLLVLILVVLSIILTIGIPVTLASSQQWEKSKNLVFTGAGLWGLLVIITGVINSLVT</sequence>
<comment type="subcellular location">
    <subcellularLocation>
        <location evidence="12">Cellular thylakoid membrane</location>
        <topology evidence="12">Multi-pass membrane protein</topology>
    </subcellularLocation>
    <subcellularLocation>
        <location evidence="1">Membrane</location>
        <topology evidence="1">Multi-pass membrane protein</topology>
    </subcellularLocation>
</comment>
<dbReference type="GeneID" id="29070100"/>
<keyword evidence="8 12" id="KW-0793">Thylakoid</keyword>
<dbReference type="InterPro" id="IPR002644">
    <property type="entry name" value="PSII_PsbZ"/>
</dbReference>
<dbReference type="AlphaFoldDB" id="A0A1C9CFS6"/>
<name>A0A1C9CFS6_9FLOR</name>
<keyword evidence="5 12" id="KW-0602">Photosynthesis</keyword>
<reference evidence="15" key="1">
    <citation type="journal article" date="2016" name="BMC Biol.">
        <title>Parallel evolution of highly conserved plastid genome architecture in red seaweeds and seed plants.</title>
        <authorList>
            <person name="Lee J."/>
            <person name="Cho C.H."/>
            <person name="Park S.I."/>
            <person name="Choi J.W."/>
            <person name="Song H.S."/>
            <person name="West J.A."/>
            <person name="Bhattacharya D."/>
            <person name="Yoon H.S."/>
        </authorList>
    </citation>
    <scope>NUCLEOTIDE SEQUENCE</scope>
</reference>
<comment type="function">
    <text evidence="12">May control the interaction of photosystem II (PSII) cores with the light-harvesting antenna, regulates electron flow through the 2 photosystem reaction centers. PSII is a light-driven water plastoquinone oxidoreductase, using light energy to abstract electrons from H(2)O, generating a proton gradient subsequently used for ATP formation.</text>
</comment>
<organism evidence="15">
    <name type="scientific">Hildenbrandia rubra</name>
    <dbReference type="NCBI Taxonomy" id="31481"/>
    <lineage>
        <taxon>Eukaryota</taxon>
        <taxon>Rhodophyta</taxon>
        <taxon>Florideophyceae</taxon>
        <taxon>Hildenbrandiophycidae</taxon>
        <taxon>Hildenbrandiales</taxon>
        <taxon>Hildenbrandiaceae</taxon>
        <taxon>Hildenbrandia</taxon>
    </lineage>
</organism>
<evidence type="ECO:0000256" key="4">
    <source>
        <dbReference type="ARBA" id="ARBA00022469"/>
    </source>
</evidence>
<evidence type="ECO:0000256" key="5">
    <source>
        <dbReference type="ARBA" id="ARBA00022531"/>
    </source>
</evidence>
<keyword evidence="10 12" id="KW-0604">Photosystem II</keyword>
<comment type="function">
    <text evidence="13">Controls the interaction of photosystem II (PSII) cores with the light-harvesting antenna, regulates electron flow through the 2 photosystem reaction centers. PSII is a light-driven water plastoquinone oxidoreductase, using light energy to abstract electrons from H(2)O, generating a proton gradient subsequently used for ATP formation.</text>
</comment>
<dbReference type="HAMAP" id="MF_00644">
    <property type="entry name" value="PSII_PsbZ"/>
    <property type="match status" value="1"/>
</dbReference>
<dbReference type="PANTHER" id="PTHR34971">
    <property type="entry name" value="PHOTOSYSTEM II REACTION CENTER PROTEIN Z"/>
    <property type="match status" value="1"/>
</dbReference>
<dbReference type="SUPFAM" id="SSF161055">
    <property type="entry name" value="PsbZ-like"/>
    <property type="match status" value="1"/>
</dbReference>
<gene>
    <name evidence="12 15" type="primary">psbZ</name>
    <name evidence="15" type="ORF">Hrub_002</name>
</gene>
<evidence type="ECO:0000256" key="2">
    <source>
        <dbReference type="ARBA" id="ARBA00008367"/>
    </source>
</evidence>
<dbReference type="GO" id="GO:0015979">
    <property type="term" value="P:photosynthesis"/>
    <property type="evidence" value="ECO:0007669"/>
    <property type="project" value="UniProtKB-UniRule"/>
</dbReference>
<evidence type="ECO:0000256" key="13">
    <source>
        <dbReference type="RuleBase" id="RU003472"/>
    </source>
</evidence>
<evidence type="ECO:0000256" key="11">
    <source>
        <dbReference type="ARBA" id="ARBA00038734"/>
    </source>
</evidence>
<evidence type="ECO:0000256" key="10">
    <source>
        <dbReference type="ARBA" id="ARBA00023276"/>
    </source>
</evidence>
<dbReference type="EMBL" id="KX284724">
    <property type="protein sequence ID" value="AOM67246.1"/>
    <property type="molecule type" value="Genomic_DNA"/>
</dbReference>
<dbReference type="RefSeq" id="YP_009294004.1">
    <property type="nucleotide sequence ID" value="NC_031146.1"/>
</dbReference>
<evidence type="ECO:0000256" key="8">
    <source>
        <dbReference type="ARBA" id="ARBA00023078"/>
    </source>
</evidence>
<feature type="transmembrane region" description="Helical" evidence="14">
    <location>
        <begin position="38"/>
        <end position="61"/>
    </location>
</feature>
<keyword evidence="4 12" id="KW-0674">Reaction center</keyword>
<evidence type="ECO:0000313" key="15">
    <source>
        <dbReference type="EMBL" id="AOM67246.1"/>
    </source>
</evidence>
<evidence type="ECO:0000256" key="14">
    <source>
        <dbReference type="SAM" id="Phobius"/>
    </source>
</evidence>
<dbReference type="GO" id="GO:0042651">
    <property type="term" value="C:thylakoid membrane"/>
    <property type="evidence" value="ECO:0007669"/>
    <property type="project" value="UniProtKB-UniRule"/>
</dbReference>
<comment type="similarity">
    <text evidence="2 12 13">Belongs to the PsbZ family.</text>
</comment>
<evidence type="ECO:0000256" key="7">
    <source>
        <dbReference type="ARBA" id="ARBA00022989"/>
    </source>
</evidence>
<protein>
    <recommendedName>
        <fullName evidence="3 12">Photosystem II reaction center protein Z</fullName>
        <shortName evidence="12">PSII-Z</shortName>
    </recommendedName>
</protein>
<dbReference type="GO" id="GO:0009539">
    <property type="term" value="C:photosystem II reaction center"/>
    <property type="evidence" value="ECO:0007669"/>
    <property type="project" value="InterPro"/>
</dbReference>
<dbReference type="NCBIfam" id="TIGR03043">
    <property type="entry name" value="PS_II_psbZ"/>
    <property type="match status" value="1"/>
</dbReference>
<evidence type="ECO:0000256" key="1">
    <source>
        <dbReference type="ARBA" id="ARBA00004141"/>
    </source>
</evidence>
<dbReference type="InterPro" id="IPR036512">
    <property type="entry name" value="PSII_PsbZ_sf"/>
</dbReference>
<dbReference type="Gene3D" id="1.10.287.740">
    <property type="entry name" value="Photosystem II PsbZ, reaction centre"/>
    <property type="match status" value="1"/>
</dbReference>